<dbReference type="PANTHER" id="PTHR45138">
    <property type="entry name" value="REGULATORY COMPONENTS OF SENSORY TRANSDUCTION SYSTEM"/>
    <property type="match status" value="1"/>
</dbReference>
<dbReference type="Pfam" id="PF00990">
    <property type="entry name" value="GGDEF"/>
    <property type="match status" value="1"/>
</dbReference>
<dbReference type="CDD" id="cd00130">
    <property type="entry name" value="PAS"/>
    <property type="match status" value="1"/>
</dbReference>
<dbReference type="PROSITE" id="PS50112">
    <property type="entry name" value="PAS"/>
    <property type="match status" value="1"/>
</dbReference>
<proteinExistence type="predicted"/>
<evidence type="ECO:0000256" key="2">
    <source>
        <dbReference type="ARBA" id="ARBA00012528"/>
    </source>
</evidence>
<organism evidence="6 7">
    <name type="scientific">Shewanella gelidii</name>
    <dbReference type="NCBI Taxonomy" id="1642821"/>
    <lineage>
        <taxon>Bacteria</taxon>
        <taxon>Pseudomonadati</taxon>
        <taxon>Pseudomonadota</taxon>
        <taxon>Gammaproteobacteria</taxon>
        <taxon>Alteromonadales</taxon>
        <taxon>Shewanellaceae</taxon>
        <taxon>Shewanella</taxon>
    </lineage>
</organism>
<dbReference type="SUPFAM" id="SSF55785">
    <property type="entry name" value="PYP-like sensor domain (PAS domain)"/>
    <property type="match status" value="1"/>
</dbReference>
<dbReference type="EMBL" id="BMPZ01000004">
    <property type="protein sequence ID" value="GGI82637.1"/>
    <property type="molecule type" value="Genomic_DNA"/>
</dbReference>
<dbReference type="PROSITE" id="PS50887">
    <property type="entry name" value="GGDEF"/>
    <property type="match status" value="1"/>
</dbReference>
<dbReference type="GO" id="GO:1902201">
    <property type="term" value="P:negative regulation of bacterial-type flagellum-dependent cell motility"/>
    <property type="evidence" value="ECO:0007669"/>
    <property type="project" value="TreeGrafter"/>
</dbReference>
<dbReference type="InterPro" id="IPR050469">
    <property type="entry name" value="Diguanylate_Cyclase"/>
</dbReference>
<dbReference type="NCBIfam" id="TIGR00254">
    <property type="entry name" value="GGDEF"/>
    <property type="match status" value="1"/>
</dbReference>
<dbReference type="SUPFAM" id="SSF55781">
    <property type="entry name" value="GAF domain-like"/>
    <property type="match status" value="1"/>
</dbReference>
<dbReference type="InterPro" id="IPR029016">
    <property type="entry name" value="GAF-like_dom_sf"/>
</dbReference>
<dbReference type="SMART" id="SM00267">
    <property type="entry name" value="GGDEF"/>
    <property type="match status" value="1"/>
</dbReference>
<reference evidence="6" key="2">
    <citation type="submission" date="2020-09" db="EMBL/GenBank/DDBJ databases">
        <authorList>
            <person name="Sun Q."/>
            <person name="Ohkuma M."/>
        </authorList>
    </citation>
    <scope>NUCLEOTIDE SEQUENCE</scope>
    <source>
        <strain evidence="6">JCM 30804</strain>
    </source>
</reference>
<comment type="cofactor">
    <cofactor evidence="1">
        <name>Mg(2+)</name>
        <dbReference type="ChEBI" id="CHEBI:18420"/>
    </cofactor>
</comment>
<dbReference type="PANTHER" id="PTHR45138:SF9">
    <property type="entry name" value="DIGUANYLATE CYCLASE DGCM-RELATED"/>
    <property type="match status" value="1"/>
</dbReference>
<dbReference type="InterPro" id="IPR035965">
    <property type="entry name" value="PAS-like_dom_sf"/>
</dbReference>
<dbReference type="EC" id="2.7.7.65" evidence="2"/>
<dbReference type="Gene3D" id="3.30.450.20">
    <property type="entry name" value="PAS domain"/>
    <property type="match status" value="1"/>
</dbReference>
<dbReference type="Proteomes" id="UP000613743">
    <property type="component" value="Unassembled WGS sequence"/>
</dbReference>
<dbReference type="AlphaFoldDB" id="A0A917JUV9"/>
<dbReference type="SUPFAM" id="SSF55073">
    <property type="entry name" value="Nucleotide cyclase"/>
    <property type="match status" value="1"/>
</dbReference>
<dbReference type="FunFam" id="3.30.70.270:FF:000001">
    <property type="entry name" value="Diguanylate cyclase domain protein"/>
    <property type="match status" value="1"/>
</dbReference>
<evidence type="ECO:0000313" key="6">
    <source>
        <dbReference type="EMBL" id="GGI82637.1"/>
    </source>
</evidence>
<comment type="caution">
    <text evidence="6">The sequence shown here is derived from an EMBL/GenBank/DDBJ whole genome shotgun (WGS) entry which is preliminary data.</text>
</comment>
<dbReference type="InterPro" id="IPR043128">
    <property type="entry name" value="Rev_trsase/Diguanyl_cyclase"/>
</dbReference>
<evidence type="ECO:0000259" key="4">
    <source>
        <dbReference type="PROSITE" id="PS50112"/>
    </source>
</evidence>
<sequence length="498" mass="55770">MEYAPQLASLRDMTENEQVIRSLYAITSSYEQSLQQRIERLLQLGCQRFGLDIGILSHVVGDEYKILYHTAPEGVPLSNGDCFSVQRTYCIRALTAKGPVGFEHVAQSDFATHPAYKDFGLESYIGAPVMVNDEVYGTLNFSSPNPSHKPFDLIDIDALQLMTNWIGTEITKDMALQELSLSNQKLKKAEAILAQVVEVAPACIIMINENGDIELVNQETERMFGYGRDELLGEKLEILLPLSMRGSHAGMRNQFMRNLDSRIMAGRELFARKKSGEEFPVEIGLNSVKAEGQSWVLSAVIDITERKRYENEIIGQKKMLEQVNELLATQANTDSLTGLFNRRVFFDKLTNLLDLFTAKSKPISILLLDLDYFKQINDTYGHNKGDQVLKELAIHLKAQARDSDLVARYGGEEFVIVLPETDQLRANRTAERLCKKIEAVDFGCPVTVSIGVATLSEASPTKLLVDDFVEQADQALYASKIAGRNRTTHFQDVAQNES</sequence>
<dbReference type="Pfam" id="PF13426">
    <property type="entry name" value="PAS_9"/>
    <property type="match status" value="1"/>
</dbReference>
<dbReference type="InterPro" id="IPR000160">
    <property type="entry name" value="GGDEF_dom"/>
</dbReference>
<dbReference type="SMART" id="SM00091">
    <property type="entry name" value="PAS"/>
    <property type="match status" value="1"/>
</dbReference>
<dbReference type="InterPro" id="IPR000014">
    <property type="entry name" value="PAS"/>
</dbReference>
<dbReference type="GO" id="GO:0052621">
    <property type="term" value="F:diguanylate cyclase activity"/>
    <property type="evidence" value="ECO:0007669"/>
    <property type="project" value="UniProtKB-EC"/>
</dbReference>
<dbReference type="InterPro" id="IPR003018">
    <property type="entry name" value="GAF"/>
</dbReference>
<evidence type="ECO:0000256" key="3">
    <source>
        <dbReference type="ARBA" id="ARBA00034247"/>
    </source>
</evidence>
<dbReference type="Pfam" id="PF01590">
    <property type="entry name" value="GAF"/>
    <property type="match status" value="1"/>
</dbReference>
<accession>A0A917JUV9</accession>
<feature type="domain" description="PAS" evidence="4">
    <location>
        <begin position="189"/>
        <end position="262"/>
    </location>
</feature>
<dbReference type="GO" id="GO:0005886">
    <property type="term" value="C:plasma membrane"/>
    <property type="evidence" value="ECO:0007669"/>
    <property type="project" value="TreeGrafter"/>
</dbReference>
<dbReference type="InterPro" id="IPR029787">
    <property type="entry name" value="Nucleotide_cyclase"/>
</dbReference>
<evidence type="ECO:0000313" key="7">
    <source>
        <dbReference type="Proteomes" id="UP000613743"/>
    </source>
</evidence>
<dbReference type="RefSeq" id="WP_188920397.1">
    <property type="nucleotide sequence ID" value="NZ_BMPZ01000004.1"/>
</dbReference>
<dbReference type="NCBIfam" id="TIGR00229">
    <property type="entry name" value="sensory_box"/>
    <property type="match status" value="1"/>
</dbReference>
<evidence type="ECO:0000259" key="5">
    <source>
        <dbReference type="PROSITE" id="PS50887"/>
    </source>
</evidence>
<dbReference type="GO" id="GO:0043709">
    <property type="term" value="P:cell adhesion involved in single-species biofilm formation"/>
    <property type="evidence" value="ECO:0007669"/>
    <property type="project" value="TreeGrafter"/>
</dbReference>
<keyword evidence="7" id="KW-1185">Reference proteome</keyword>
<dbReference type="CDD" id="cd01949">
    <property type="entry name" value="GGDEF"/>
    <property type="match status" value="1"/>
</dbReference>
<feature type="domain" description="GGDEF" evidence="5">
    <location>
        <begin position="361"/>
        <end position="492"/>
    </location>
</feature>
<protein>
    <recommendedName>
        <fullName evidence="2">diguanylate cyclase</fullName>
        <ecNumber evidence="2">2.7.7.65</ecNumber>
    </recommendedName>
</protein>
<dbReference type="SMART" id="SM00065">
    <property type="entry name" value="GAF"/>
    <property type="match status" value="1"/>
</dbReference>
<dbReference type="Gene3D" id="3.30.70.270">
    <property type="match status" value="1"/>
</dbReference>
<gene>
    <name evidence="6" type="ORF">GCM10009332_19850</name>
</gene>
<name>A0A917JUV9_9GAMM</name>
<evidence type="ECO:0000256" key="1">
    <source>
        <dbReference type="ARBA" id="ARBA00001946"/>
    </source>
</evidence>
<dbReference type="Gene3D" id="3.30.450.40">
    <property type="match status" value="1"/>
</dbReference>
<reference evidence="6" key="1">
    <citation type="journal article" date="2014" name="Int. J. Syst. Evol. Microbiol.">
        <title>Complete genome sequence of Corynebacterium casei LMG S-19264T (=DSM 44701T), isolated from a smear-ripened cheese.</title>
        <authorList>
            <consortium name="US DOE Joint Genome Institute (JGI-PGF)"/>
            <person name="Walter F."/>
            <person name="Albersmeier A."/>
            <person name="Kalinowski J."/>
            <person name="Ruckert C."/>
        </authorList>
    </citation>
    <scope>NUCLEOTIDE SEQUENCE</scope>
    <source>
        <strain evidence="6">JCM 30804</strain>
    </source>
</reference>
<comment type="catalytic activity">
    <reaction evidence="3">
        <text>2 GTP = 3',3'-c-di-GMP + 2 diphosphate</text>
        <dbReference type="Rhea" id="RHEA:24898"/>
        <dbReference type="ChEBI" id="CHEBI:33019"/>
        <dbReference type="ChEBI" id="CHEBI:37565"/>
        <dbReference type="ChEBI" id="CHEBI:58805"/>
        <dbReference type="EC" id="2.7.7.65"/>
    </reaction>
</comment>